<evidence type="ECO:0000313" key="2">
    <source>
        <dbReference type="Proteomes" id="UP000887540"/>
    </source>
</evidence>
<dbReference type="GO" id="GO:0000460">
    <property type="term" value="P:maturation of 5.8S rRNA"/>
    <property type="evidence" value="ECO:0007669"/>
    <property type="project" value="TreeGrafter"/>
</dbReference>
<reference evidence="3" key="1">
    <citation type="submission" date="2022-11" db="UniProtKB">
        <authorList>
            <consortium name="WormBaseParasite"/>
        </authorList>
    </citation>
    <scope>IDENTIFICATION</scope>
</reference>
<dbReference type="InterPro" id="IPR019324">
    <property type="entry name" value="MPP6"/>
</dbReference>
<feature type="compositionally biased region" description="Basic residues" evidence="1">
    <location>
        <begin position="175"/>
        <end position="188"/>
    </location>
</feature>
<organism evidence="2 3">
    <name type="scientific">Acrobeloides nanus</name>
    <dbReference type="NCBI Taxonomy" id="290746"/>
    <lineage>
        <taxon>Eukaryota</taxon>
        <taxon>Metazoa</taxon>
        <taxon>Ecdysozoa</taxon>
        <taxon>Nematoda</taxon>
        <taxon>Chromadorea</taxon>
        <taxon>Rhabditida</taxon>
        <taxon>Tylenchina</taxon>
        <taxon>Cephalobomorpha</taxon>
        <taxon>Cephaloboidea</taxon>
        <taxon>Cephalobidae</taxon>
        <taxon>Acrobeloides</taxon>
    </lineage>
</organism>
<protein>
    <submittedName>
        <fullName evidence="3">M-phase phosphoprotein 6</fullName>
    </submittedName>
</protein>
<dbReference type="PANTHER" id="PTHR13582">
    <property type="entry name" value="M-PHASE PHOSPHOPROTEIN 6"/>
    <property type="match status" value="1"/>
</dbReference>
<feature type="region of interest" description="Disordered" evidence="1">
    <location>
        <begin position="168"/>
        <end position="209"/>
    </location>
</feature>
<sequence length="209" mass="24128">MAQPRKNTNISTSVLQMNFMKSTNIRLQEIEEKKRKKVQEVRLHIVATPETNTNEETSITTSNNASTSIEPVGWEREDSYVKLMDLREFGRFSFGGLNPDVEKEMKYWDAKRSGIDPDDGLDDDKEIADEEMASTTFGTKRFEGHKTTPNEKKLLDISYIEETTKSIKNFTSKSMKPKKKYPERKRKSSPSNISGKEEDRVKKSRYSNN</sequence>
<name>A0A914CA25_9BILA</name>
<dbReference type="PANTHER" id="PTHR13582:SF0">
    <property type="entry name" value="M-PHASE PHOSPHOPROTEIN 6"/>
    <property type="match status" value="1"/>
</dbReference>
<accession>A0A914CA25</accession>
<keyword evidence="2" id="KW-1185">Reference proteome</keyword>
<proteinExistence type="predicted"/>
<dbReference type="Proteomes" id="UP000887540">
    <property type="component" value="Unplaced"/>
</dbReference>
<dbReference type="Pfam" id="PF10175">
    <property type="entry name" value="MPP6"/>
    <property type="match status" value="1"/>
</dbReference>
<dbReference type="AlphaFoldDB" id="A0A914CA25"/>
<evidence type="ECO:0000256" key="1">
    <source>
        <dbReference type="SAM" id="MobiDB-lite"/>
    </source>
</evidence>
<evidence type="ECO:0000313" key="3">
    <source>
        <dbReference type="WBParaSite" id="ACRNAN_Path_689.g2567.t1"/>
    </source>
</evidence>
<dbReference type="WBParaSite" id="ACRNAN_Path_689.g2567.t1">
    <property type="protein sequence ID" value="ACRNAN_Path_689.g2567.t1"/>
    <property type="gene ID" value="ACRNAN_Path_689.g2567"/>
</dbReference>